<sequence length="147" mass="17145">MDKFKVRTCQETKAVKKQAFEKMNELLTADFSERRQLVGSCFETIMSREITEVVKQTELKALVLATVRNATPPTPGYRMTDREKQRKAQGERVAYSLERKDASSPWRIADLHMYEKFCPGLKNDEDWCQQFRPDRGYGNSFVSAFEF</sequence>
<protein>
    <submittedName>
        <fullName evidence="2">Uncharacterized protein</fullName>
    </submittedName>
</protein>
<dbReference type="Proteomes" id="UP000217005">
    <property type="component" value="Unassembled WGS sequence"/>
</dbReference>
<gene>
    <name evidence="2" type="ORF">CEG14_19545</name>
</gene>
<reference evidence="2 3" key="1">
    <citation type="submission" date="2017-05" db="EMBL/GenBank/DDBJ databases">
        <title>Complete and WGS of Bordetella genogroups.</title>
        <authorList>
            <person name="Spilker T."/>
            <person name="LiPuma J."/>
        </authorList>
    </citation>
    <scope>NUCLEOTIDE SEQUENCE [LARGE SCALE GENOMIC DNA]</scope>
    <source>
        <strain evidence="2 3">AU17610</strain>
    </source>
</reference>
<dbReference type="AlphaFoldDB" id="A0A261S6P7"/>
<accession>A0A261S6P7</accession>
<evidence type="ECO:0000313" key="3">
    <source>
        <dbReference type="Proteomes" id="UP000217005"/>
    </source>
</evidence>
<proteinExistence type="predicted"/>
<evidence type="ECO:0000313" key="2">
    <source>
        <dbReference type="EMBL" id="OZI33054.1"/>
    </source>
</evidence>
<evidence type="ECO:0000256" key="1">
    <source>
        <dbReference type="SAM" id="MobiDB-lite"/>
    </source>
</evidence>
<feature type="compositionally biased region" description="Basic and acidic residues" evidence="1">
    <location>
        <begin position="79"/>
        <end position="90"/>
    </location>
</feature>
<comment type="caution">
    <text evidence="2">The sequence shown here is derived from an EMBL/GenBank/DDBJ whole genome shotgun (WGS) entry which is preliminary data.</text>
</comment>
<organism evidence="2 3">
    <name type="scientific">Bordetella genomosp. 1</name>
    <dbReference type="NCBI Taxonomy" id="1395607"/>
    <lineage>
        <taxon>Bacteria</taxon>
        <taxon>Pseudomonadati</taxon>
        <taxon>Pseudomonadota</taxon>
        <taxon>Betaproteobacteria</taxon>
        <taxon>Burkholderiales</taxon>
        <taxon>Alcaligenaceae</taxon>
        <taxon>Bordetella</taxon>
    </lineage>
</organism>
<name>A0A261S6P7_9BORD</name>
<dbReference type="EMBL" id="NEVL01000004">
    <property type="protein sequence ID" value="OZI33054.1"/>
    <property type="molecule type" value="Genomic_DNA"/>
</dbReference>
<feature type="region of interest" description="Disordered" evidence="1">
    <location>
        <begin position="72"/>
        <end position="93"/>
    </location>
</feature>